<comment type="caution">
    <text evidence="1">The sequence shown here is derived from an EMBL/GenBank/DDBJ whole genome shotgun (WGS) entry which is preliminary data.</text>
</comment>
<organism evidence="1 2">
    <name type="scientific">Mediterraneibacter gnavus</name>
    <name type="common">Ruminococcus gnavus</name>
    <dbReference type="NCBI Taxonomy" id="33038"/>
    <lineage>
        <taxon>Bacteria</taxon>
        <taxon>Bacillati</taxon>
        <taxon>Bacillota</taxon>
        <taxon>Clostridia</taxon>
        <taxon>Lachnospirales</taxon>
        <taxon>Lachnospiraceae</taxon>
        <taxon>Mediterraneibacter</taxon>
    </lineage>
</organism>
<evidence type="ECO:0000313" key="2">
    <source>
        <dbReference type="Proteomes" id="UP001079535"/>
    </source>
</evidence>
<accession>A0A9Q4EYJ0</accession>
<evidence type="ECO:0000313" key="1">
    <source>
        <dbReference type="EMBL" id="MCZ0666599.1"/>
    </source>
</evidence>
<dbReference type="Proteomes" id="UP001079535">
    <property type="component" value="Unassembled WGS sequence"/>
</dbReference>
<dbReference type="RefSeq" id="WP_268803389.1">
    <property type="nucleotide sequence ID" value="NZ_JAPRAY010000003.1"/>
</dbReference>
<dbReference type="AlphaFoldDB" id="A0A9Q4EYJ0"/>
<protein>
    <submittedName>
        <fullName evidence="1">Uncharacterized protein</fullName>
    </submittedName>
</protein>
<gene>
    <name evidence="1" type="ORF">OZZ17_03485</name>
</gene>
<name>A0A9Q4EYJ0_MEDGN</name>
<proteinExistence type="predicted"/>
<reference evidence="1" key="1">
    <citation type="submission" date="2022-11" db="EMBL/GenBank/DDBJ databases">
        <title>Temperate bacteriophages infecting mucin-degrading bacterium Ruminococcus gnavus from the human gut.</title>
        <authorList>
            <person name="Buttimer C."/>
        </authorList>
    </citation>
    <scope>NUCLEOTIDE SEQUENCE</scope>
    <source>
        <strain evidence="1">CCUG 49994</strain>
    </source>
</reference>
<sequence length="65" mass="7404">MARNKYAGRCYCCGQWIEPGFGHFERHNGGWRIKCVKCASGRVVKETDKEVVRVRKGAESGRKES</sequence>
<dbReference type="EMBL" id="JAPRAY010000003">
    <property type="protein sequence ID" value="MCZ0666599.1"/>
    <property type="molecule type" value="Genomic_DNA"/>
</dbReference>